<keyword evidence="5" id="KW-1185">Reference proteome</keyword>
<name>A0AAY5F1E5_ELEEL</name>
<evidence type="ECO:0000313" key="5">
    <source>
        <dbReference type="Proteomes" id="UP000314983"/>
    </source>
</evidence>
<dbReference type="Proteomes" id="UP000314983">
    <property type="component" value="Chromosome 2"/>
</dbReference>
<organism evidence="4 5">
    <name type="scientific">Electrophorus electricus</name>
    <name type="common">Electric eel</name>
    <name type="synonym">Gymnotus electricus</name>
    <dbReference type="NCBI Taxonomy" id="8005"/>
    <lineage>
        <taxon>Eukaryota</taxon>
        <taxon>Metazoa</taxon>
        <taxon>Chordata</taxon>
        <taxon>Craniata</taxon>
        <taxon>Vertebrata</taxon>
        <taxon>Euteleostomi</taxon>
        <taxon>Actinopterygii</taxon>
        <taxon>Neopterygii</taxon>
        <taxon>Teleostei</taxon>
        <taxon>Ostariophysi</taxon>
        <taxon>Gymnotiformes</taxon>
        <taxon>Gymnotoidei</taxon>
        <taxon>Gymnotidae</taxon>
        <taxon>Electrophorus</taxon>
    </lineage>
</organism>
<evidence type="ECO:0000256" key="2">
    <source>
        <dbReference type="PROSITE-ProRule" id="PRU00176"/>
    </source>
</evidence>
<gene>
    <name evidence="4" type="primary">dnd1</name>
</gene>
<dbReference type="GeneTree" id="ENSGT00940000159225"/>
<dbReference type="InterPro" id="IPR035979">
    <property type="entry name" value="RBD_domain_sf"/>
</dbReference>
<reference evidence="4" key="2">
    <citation type="submission" date="2025-08" db="UniProtKB">
        <authorList>
            <consortium name="Ensembl"/>
        </authorList>
    </citation>
    <scope>IDENTIFICATION</scope>
</reference>
<dbReference type="PANTHER" id="PTHR21245">
    <property type="entry name" value="HETEROGENEOUS NUCLEAR RIBONUCLEOPROTEIN"/>
    <property type="match status" value="1"/>
</dbReference>
<sequence>MRVPNSTLLTSAARCTLNQVLSTQRRRSFEDWLESTSITLTQVNGQRKYGGPPTGWRGPAPGPGCEVFISSIPRDVFEDCLIPLFQTVAPLYEFRLMMNFSGQNRGFAYAKYGRPADAEAAIRALHLHPLRGGMCLIVKMSTEKRQLCLGELPAGVSEEALLTVLRMVSDGVRGVTVRVAGPRGKATSALVFYSSHYAASMAKKVLVQAFKKQYGVSISVRWFSGSSKPRHDESEEEGALACPGPKPVGQALLTAASFQLARSAFRDPHPQLFSRVVGGPAPQASSGEAVPHDAVGRLRRLCELYGLGLPIYDVRYHHTSADGFLCVSYSVLVPGLPMPFCGVAQVLPGPSTNTTEEEARRTAAEQVLKAMSRA</sequence>
<dbReference type="InterPro" id="IPR012677">
    <property type="entry name" value="Nucleotide-bd_a/b_plait_sf"/>
</dbReference>
<proteinExistence type="predicted"/>
<evidence type="ECO:0000259" key="3">
    <source>
        <dbReference type="PROSITE" id="PS50102"/>
    </source>
</evidence>
<feature type="domain" description="RRM" evidence="3">
    <location>
        <begin position="65"/>
        <end position="143"/>
    </location>
</feature>
<dbReference type="Gene3D" id="3.30.70.330">
    <property type="match status" value="1"/>
</dbReference>
<dbReference type="SUPFAM" id="SSF54928">
    <property type="entry name" value="RNA-binding domain, RBD"/>
    <property type="match status" value="1"/>
</dbReference>
<dbReference type="PROSITE" id="PS50102">
    <property type="entry name" value="RRM"/>
    <property type="match status" value="1"/>
</dbReference>
<evidence type="ECO:0000313" key="4">
    <source>
        <dbReference type="Ensembl" id="ENSEEEP00000062863.1"/>
    </source>
</evidence>
<keyword evidence="1 2" id="KW-0694">RNA-binding</keyword>
<dbReference type="Pfam" id="PF00076">
    <property type="entry name" value="RRM_1"/>
    <property type="match status" value="1"/>
</dbReference>
<dbReference type="SMART" id="SM00360">
    <property type="entry name" value="RRM"/>
    <property type="match status" value="1"/>
</dbReference>
<reference evidence="4 5" key="1">
    <citation type="submission" date="2020-05" db="EMBL/GenBank/DDBJ databases">
        <title>Electrophorus electricus (electric eel) genome, fEleEle1, primary haplotype.</title>
        <authorList>
            <person name="Myers G."/>
            <person name="Meyer A."/>
            <person name="Fedrigo O."/>
            <person name="Formenti G."/>
            <person name="Rhie A."/>
            <person name="Tracey A."/>
            <person name="Sims Y."/>
            <person name="Jarvis E.D."/>
        </authorList>
    </citation>
    <scope>NUCLEOTIDE SEQUENCE [LARGE SCALE GENOMIC DNA]</scope>
</reference>
<protein>
    <submittedName>
        <fullName evidence="4">DND microRNA-mediated repression inhibitor 1</fullName>
    </submittedName>
</protein>
<reference evidence="4" key="3">
    <citation type="submission" date="2025-09" db="UniProtKB">
        <authorList>
            <consortium name="Ensembl"/>
        </authorList>
    </citation>
    <scope>IDENTIFICATION</scope>
</reference>
<dbReference type="Pfam" id="PF14709">
    <property type="entry name" value="DND1_DSRM"/>
    <property type="match status" value="1"/>
</dbReference>
<dbReference type="GO" id="GO:0003723">
    <property type="term" value="F:RNA binding"/>
    <property type="evidence" value="ECO:0007669"/>
    <property type="project" value="UniProtKB-UniRule"/>
</dbReference>
<dbReference type="InterPro" id="IPR000504">
    <property type="entry name" value="RRM_dom"/>
</dbReference>
<dbReference type="AlphaFoldDB" id="A0AAY5F1E5"/>
<dbReference type="Ensembl" id="ENSEEET00000055565.1">
    <property type="protein sequence ID" value="ENSEEEP00000062863.1"/>
    <property type="gene ID" value="ENSEEEG00000013898.2"/>
</dbReference>
<evidence type="ECO:0000256" key="1">
    <source>
        <dbReference type="ARBA" id="ARBA00022884"/>
    </source>
</evidence>
<accession>A0AAY5F1E5</accession>